<gene>
    <name evidence="2" type="ORF">CYMTET_39565</name>
</gene>
<feature type="domain" description="DUF5672" evidence="1">
    <location>
        <begin position="50"/>
        <end position="188"/>
    </location>
</feature>
<protein>
    <recommendedName>
        <fullName evidence="1">DUF5672 domain-containing protein</fullName>
    </recommendedName>
</protein>
<dbReference type="EMBL" id="LGRX02026285">
    <property type="protein sequence ID" value="KAK3251088.1"/>
    <property type="molecule type" value="Genomic_DNA"/>
</dbReference>
<organism evidence="2 3">
    <name type="scientific">Cymbomonas tetramitiformis</name>
    <dbReference type="NCBI Taxonomy" id="36881"/>
    <lineage>
        <taxon>Eukaryota</taxon>
        <taxon>Viridiplantae</taxon>
        <taxon>Chlorophyta</taxon>
        <taxon>Pyramimonadophyceae</taxon>
        <taxon>Pyramimonadales</taxon>
        <taxon>Pyramimonadaceae</taxon>
        <taxon>Cymbomonas</taxon>
    </lineage>
</organism>
<comment type="caution">
    <text evidence="2">The sequence shown here is derived from an EMBL/GenBank/DDBJ whole genome shotgun (WGS) entry which is preliminary data.</text>
</comment>
<evidence type="ECO:0000313" key="3">
    <source>
        <dbReference type="Proteomes" id="UP001190700"/>
    </source>
</evidence>
<evidence type="ECO:0000259" key="1">
    <source>
        <dbReference type="Pfam" id="PF18922"/>
    </source>
</evidence>
<dbReference type="AlphaFoldDB" id="A0AAE0CB18"/>
<dbReference type="Pfam" id="PF18922">
    <property type="entry name" value="DUF5672"/>
    <property type="match status" value="1"/>
</dbReference>
<reference evidence="2 3" key="1">
    <citation type="journal article" date="2015" name="Genome Biol. Evol.">
        <title>Comparative Genomics of a Bacterivorous Green Alga Reveals Evolutionary Causalities and Consequences of Phago-Mixotrophic Mode of Nutrition.</title>
        <authorList>
            <person name="Burns J.A."/>
            <person name="Paasch A."/>
            <person name="Narechania A."/>
            <person name="Kim E."/>
        </authorList>
    </citation>
    <scope>NUCLEOTIDE SEQUENCE [LARGE SCALE GENOMIC DNA]</scope>
    <source>
        <strain evidence="2 3">PLY_AMNH</strain>
    </source>
</reference>
<dbReference type="InterPro" id="IPR043729">
    <property type="entry name" value="DUF5672"/>
</dbReference>
<evidence type="ECO:0000313" key="2">
    <source>
        <dbReference type="EMBL" id="KAK3251088.1"/>
    </source>
</evidence>
<accession>A0AAE0CB18</accession>
<dbReference type="Proteomes" id="UP001190700">
    <property type="component" value="Unassembled WGS sequence"/>
</dbReference>
<sequence length="243" mass="27400">MLTIGCSWALQIVYSDVSEPLVGDIVRGYEGQPIILSPLAGLGFNGSGGIHNSTEYSFLLTSKRFWRNAGAENILIFQTDTIMLRPVPNHFLKYAYVGATWYWSLITGQPGVGNGGLSLRLRSVMIRTSKRTLVRRVRNCEFSESERSCPHPEDVWFDFKLQQAPSVLLPPRAVQAQFAAETVPELNPCGLHKIVTFHPNSDYISNVLEPIRRKLASSSYQEKREKLLLETFNEWEAAKRQNG</sequence>
<keyword evidence="3" id="KW-1185">Reference proteome</keyword>
<name>A0AAE0CB18_9CHLO</name>
<proteinExistence type="predicted"/>